<evidence type="ECO:0000313" key="3">
    <source>
        <dbReference type="Proteomes" id="UP001501565"/>
    </source>
</evidence>
<feature type="transmembrane region" description="Helical" evidence="1">
    <location>
        <begin position="40"/>
        <end position="62"/>
    </location>
</feature>
<dbReference type="EMBL" id="BAABBN010000007">
    <property type="protein sequence ID" value="GAA3930114.1"/>
    <property type="molecule type" value="Genomic_DNA"/>
</dbReference>
<keyword evidence="1" id="KW-0472">Membrane</keyword>
<name>A0ABP7MW45_9GAMM</name>
<evidence type="ECO:0000256" key="1">
    <source>
        <dbReference type="SAM" id="Phobius"/>
    </source>
</evidence>
<protein>
    <submittedName>
        <fullName evidence="2">Uncharacterized protein</fullName>
    </submittedName>
</protein>
<evidence type="ECO:0000313" key="2">
    <source>
        <dbReference type="EMBL" id="GAA3930114.1"/>
    </source>
</evidence>
<reference evidence="3" key="1">
    <citation type="journal article" date="2019" name="Int. J. Syst. Evol. Microbiol.">
        <title>The Global Catalogue of Microorganisms (GCM) 10K type strain sequencing project: providing services to taxonomists for standard genome sequencing and annotation.</title>
        <authorList>
            <consortium name="The Broad Institute Genomics Platform"/>
            <consortium name="The Broad Institute Genome Sequencing Center for Infectious Disease"/>
            <person name="Wu L."/>
            <person name="Ma J."/>
        </authorList>
    </citation>
    <scope>NUCLEOTIDE SEQUENCE [LARGE SCALE GENOMIC DNA]</scope>
    <source>
        <strain evidence="3">JCM 17551</strain>
    </source>
</reference>
<proteinExistence type="predicted"/>
<comment type="caution">
    <text evidence="2">The sequence shown here is derived from an EMBL/GenBank/DDBJ whole genome shotgun (WGS) entry which is preliminary data.</text>
</comment>
<sequence>MVNTSARYKLTSAILACFLYGGWAYFINSGAGALEGLTSGVAQGIASFILTLFIVMVVTKLYHMINAGSRLKVIIPAGLTAVGVAIILSLIHWLIGTDHILPTILPSIIVASVFCVVTGLKLAQMTGD</sequence>
<feature type="transmembrane region" description="Helical" evidence="1">
    <location>
        <begin position="101"/>
        <end position="123"/>
    </location>
</feature>
<keyword evidence="1" id="KW-1133">Transmembrane helix</keyword>
<feature type="transmembrane region" description="Helical" evidence="1">
    <location>
        <begin position="74"/>
        <end position="95"/>
    </location>
</feature>
<accession>A0ABP7MW45</accession>
<dbReference type="Proteomes" id="UP001501565">
    <property type="component" value="Unassembled WGS sequence"/>
</dbReference>
<gene>
    <name evidence="2" type="ORF">GCM10022277_28510</name>
</gene>
<dbReference type="RefSeq" id="WP_344799223.1">
    <property type="nucleotide sequence ID" value="NZ_BAABBN010000007.1"/>
</dbReference>
<keyword evidence="3" id="KW-1185">Reference proteome</keyword>
<keyword evidence="1" id="KW-0812">Transmembrane</keyword>
<organism evidence="2 3">
    <name type="scientific">Litoribacillus peritrichatus</name>
    <dbReference type="NCBI Taxonomy" id="718191"/>
    <lineage>
        <taxon>Bacteria</taxon>
        <taxon>Pseudomonadati</taxon>
        <taxon>Pseudomonadota</taxon>
        <taxon>Gammaproteobacteria</taxon>
        <taxon>Oceanospirillales</taxon>
        <taxon>Oceanospirillaceae</taxon>
        <taxon>Litoribacillus</taxon>
    </lineage>
</organism>